<accession>A0A6A4S374</accession>
<keyword evidence="2" id="KW-1133">Transmembrane helix</keyword>
<feature type="compositionally biased region" description="Polar residues" evidence="1">
    <location>
        <begin position="11"/>
        <end position="27"/>
    </location>
</feature>
<proteinExistence type="predicted"/>
<comment type="caution">
    <text evidence="3">The sequence shown here is derived from an EMBL/GenBank/DDBJ whole genome shotgun (WGS) entry which is preliminary data.</text>
</comment>
<evidence type="ECO:0000256" key="1">
    <source>
        <dbReference type="SAM" id="MobiDB-lite"/>
    </source>
</evidence>
<evidence type="ECO:0000256" key="2">
    <source>
        <dbReference type="SAM" id="Phobius"/>
    </source>
</evidence>
<reference evidence="3 4" key="1">
    <citation type="submission" date="2019-06" db="EMBL/GenBank/DDBJ databases">
        <title>Draft genomes of female and male turbot (Scophthalmus maximus).</title>
        <authorList>
            <person name="Xu H."/>
            <person name="Xu X.-W."/>
            <person name="Shao C."/>
            <person name="Chen S."/>
        </authorList>
    </citation>
    <scope>NUCLEOTIDE SEQUENCE [LARGE SCALE GENOMIC DNA]</scope>
    <source>
        <strain evidence="3">Ysfricsl-2016a</strain>
        <tissue evidence="3">Blood</tissue>
    </source>
</reference>
<dbReference type="AlphaFoldDB" id="A0A6A4S374"/>
<dbReference type="EMBL" id="VEVO01000019">
    <property type="protein sequence ID" value="KAF0026685.1"/>
    <property type="molecule type" value="Genomic_DNA"/>
</dbReference>
<gene>
    <name evidence="3" type="ORF">F2P81_021422</name>
</gene>
<feature type="region of interest" description="Disordered" evidence="1">
    <location>
        <begin position="118"/>
        <end position="139"/>
    </location>
</feature>
<evidence type="ECO:0000313" key="3">
    <source>
        <dbReference type="EMBL" id="KAF0026685.1"/>
    </source>
</evidence>
<evidence type="ECO:0000313" key="4">
    <source>
        <dbReference type="Proteomes" id="UP000438429"/>
    </source>
</evidence>
<keyword evidence="2" id="KW-0812">Transmembrane</keyword>
<name>A0A6A4S374_SCOMX</name>
<feature type="region of interest" description="Disordered" evidence="1">
    <location>
        <begin position="1"/>
        <end position="29"/>
    </location>
</feature>
<dbReference type="Proteomes" id="UP000438429">
    <property type="component" value="Unassembled WGS sequence"/>
</dbReference>
<keyword evidence="2" id="KW-0472">Membrane</keyword>
<organism evidence="3 4">
    <name type="scientific">Scophthalmus maximus</name>
    <name type="common">Turbot</name>
    <name type="synonym">Psetta maxima</name>
    <dbReference type="NCBI Taxonomy" id="52904"/>
    <lineage>
        <taxon>Eukaryota</taxon>
        <taxon>Metazoa</taxon>
        <taxon>Chordata</taxon>
        <taxon>Craniata</taxon>
        <taxon>Vertebrata</taxon>
        <taxon>Euteleostomi</taxon>
        <taxon>Actinopterygii</taxon>
        <taxon>Neopterygii</taxon>
        <taxon>Teleostei</taxon>
        <taxon>Neoteleostei</taxon>
        <taxon>Acanthomorphata</taxon>
        <taxon>Carangaria</taxon>
        <taxon>Pleuronectiformes</taxon>
        <taxon>Pleuronectoidei</taxon>
        <taxon>Scophthalmidae</taxon>
        <taxon>Scophthalmus</taxon>
    </lineage>
</organism>
<feature type="transmembrane region" description="Helical" evidence="2">
    <location>
        <begin position="48"/>
        <end position="67"/>
    </location>
</feature>
<sequence>MTVLSAAVGSSPWTRTSSVSNGPSRQIRPNRTKSRLTIFERESLKRRFFTLFFIRALPLIVVAYLVMNIQRYRENTFPEALSVTCSSFNAPCNASDALPPHLIVAVNDDFRIKDALQKRRPAAKGKINTSKRRQQARTT</sequence>
<protein>
    <submittedName>
        <fullName evidence="3">Uncharacterized protein</fullName>
    </submittedName>
</protein>